<dbReference type="InterPro" id="IPR001680">
    <property type="entry name" value="WD40_rpt"/>
</dbReference>
<dbReference type="InterPro" id="IPR007111">
    <property type="entry name" value="NACHT_NTPase"/>
</dbReference>
<dbReference type="PROSITE" id="PS00678">
    <property type="entry name" value="WD_REPEATS_1"/>
    <property type="match status" value="11"/>
</dbReference>
<dbReference type="Gene3D" id="2.160.20.80">
    <property type="entry name" value="E3 ubiquitin-protein ligase SopA"/>
    <property type="match status" value="1"/>
</dbReference>
<reference evidence="1 2" key="1">
    <citation type="journal article" date="2018" name="Microbes Environ.">
        <title>Comparative Genomic Insights into Endofungal Lifestyles of Two Bacterial Endosymbionts, Mycoavidus cysteinexigens and Burkholderia rhizoxinica.</title>
        <authorList>
            <person name="Sharmin D."/>
            <person name="Guo Y."/>
            <person name="Nishizawa T."/>
            <person name="Ohshima S."/>
            <person name="Sato Y."/>
            <person name="Takashima Y."/>
            <person name="Narisawa K."/>
            <person name="Ohta H."/>
        </authorList>
    </citation>
    <scope>NUCLEOTIDE SEQUENCE [LARGE SCALE GENOMIC DNA]</scope>
    <source>
        <strain evidence="1 2">B1-EB</strain>
    </source>
</reference>
<dbReference type="InterPro" id="IPR036322">
    <property type="entry name" value="WD40_repeat_dom_sf"/>
</dbReference>
<dbReference type="InterPro" id="IPR015943">
    <property type="entry name" value="WD40/YVTN_repeat-like_dom_sf"/>
</dbReference>
<dbReference type="PANTHER" id="PTHR22847:SF637">
    <property type="entry name" value="WD REPEAT DOMAIN 5B"/>
    <property type="match status" value="1"/>
</dbReference>
<dbReference type="SUPFAM" id="SSF52540">
    <property type="entry name" value="P-loop containing nucleoside triphosphate hydrolases"/>
    <property type="match status" value="1"/>
</dbReference>
<dbReference type="EMBL" id="AP018150">
    <property type="protein sequence ID" value="BBE08546.1"/>
    <property type="molecule type" value="Genomic_DNA"/>
</dbReference>
<evidence type="ECO:0000313" key="2">
    <source>
        <dbReference type="Proteomes" id="UP000282597"/>
    </source>
</evidence>
<protein>
    <submittedName>
        <fullName evidence="1">WD40 repeat-containing protein</fullName>
    </submittedName>
</protein>
<accession>A0A2Z6ET08</accession>
<dbReference type="InterPro" id="IPR001646">
    <property type="entry name" value="5peptide_repeat"/>
</dbReference>
<keyword evidence="2" id="KW-1185">Reference proteome</keyword>
<dbReference type="CDD" id="cd00200">
    <property type="entry name" value="WD40"/>
    <property type="match status" value="3"/>
</dbReference>
<dbReference type="Gene3D" id="3.40.50.300">
    <property type="entry name" value="P-loop containing nucleotide triphosphate hydrolases"/>
    <property type="match status" value="1"/>
</dbReference>
<name>A0A2Z6ET08_9BURK</name>
<dbReference type="InterPro" id="IPR019775">
    <property type="entry name" value="WD40_repeat_CS"/>
</dbReference>
<dbReference type="AlphaFoldDB" id="A0A2Z6ET08"/>
<gene>
    <name evidence="1" type="ORF">MCB1EB_0385</name>
</gene>
<dbReference type="SUPFAM" id="SSF141571">
    <property type="entry name" value="Pentapeptide repeat-like"/>
    <property type="match status" value="1"/>
</dbReference>
<dbReference type="RefSeq" id="WP_052393825.1">
    <property type="nucleotide sequence ID" value="NZ_AP018150.1"/>
</dbReference>
<dbReference type="InterPro" id="IPR020472">
    <property type="entry name" value="WD40_PAC1"/>
</dbReference>
<dbReference type="Pfam" id="PF05729">
    <property type="entry name" value="NACHT"/>
    <property type="match status" value="1"/>
</dbReference>
<dbReference type="Proteomes" id="UP000282597">
    <property type="component" value="Chromosome"/>
</dbReference>
<organism evidence="1 2">
    <name type="scientific">Mycoavidus cysteinexigens</name>
    <dbReference type="NCBI Taxonomy" id="1553431"/>
    <lineage>
        <taxon>Bacteria</taxon>
        <taxon>Pseudomonadati</taxon>
        <taxon>Pseudomonadota</taxon>
        <taxon>Betaproteobacteria</taxon>
        <taxon>Burkholderiales</taxon>
        <taxon>Burkholderiaceae</taxon>
        <taxon>Mycoavidus</taxon>
    </lineage>
</organism>
<dbReference type="PROSITE" id="PS50082">
    <property type="entry name" value="WD_REPEATS_2"/>
    <property type="match status" value="12"/>
</dbReference>
<dbReference type="Pfam" id="PF00805">
    <property type="entry name" value="Pentapeptide"/>
    <property type="match status" value="1"/>
</dbReference>
<dbReference type="Gene3D" id="2.130.10.10">
    <property type="entry name" value="YVTN repeat-like/Quinoprotein amine dehydrogenase"/>
    <property type="match status" value="5"/>
</dbReference>
<dbReference type="SUPFAM" id="SSF50978">
    <property type="entry name" value="WD40 repeat-like"/>
    <property type="match status" value="2"/>
</dbReference>
<dbReference type="KEGG" id="mcys:MCB1EB_0385"/>
<proteinExistence type="predicted"/>
<dbReference type="Pfam" id="PF00400">
    <property type="entry name" value="WD40"/>
    <property type="match status" value="12"/>
</dbReference>
<dbReference type="SMART" id="SM00320">
    <property type="entry name" value="WD40"/>
    <property type="match status" value="14"/>
</dbReference>
<dbReference type="PROSITE" id="PS50294">
    <property type="entry name" value="WD_REPEATS_REGION"/>
    <property type="match status" value="12"/>
</dbReference>
<sequence length="1266" mass="141002">MLPINPNQTQPSLSSYFSQISSAFADAARTDSTDRLYEPAGSVMQVNYGLINIPTVGSHNEITVHYHSTGSDAELLREILRPLQCMAMQPNNAPLASLGIEGLQKKYLESLQKDREIKDALAMYIAPECTSITNIRERFSLEERVRDFLVSKEKKVLLLLGVAGSGKSTFNRYLARSLWEAYNKEANKSGQTPIPLFISLSSLKEPNANLVSEYLKKEGFTEGQIMDLKANYRFIFILDGYDEIKERTRLFYAENELDEWQAKVIVTSRPEYLGDRYERQFHPKGQAYLLQTYQLAPFSDLSIEEYVNKYKSTYPELGKRVSGYEEILERSEVKELIRNPFLLKLSLSELPALAEKYKDSNQHITRLALYDQFMESWFERSQDRLSGIRLTDAEQKAFHFLNKAFIKHGTKFSKDLAIEMYQAGLVHVTYSELLSYDESNAVTQDWRDKFLSDNNEKIKLLRFNAPLICRDDQYEFIHKSVQDYLVARVLWEELGTSGRMDPIAWLNRLNIVNDPAVLQFLTERVWQEAQLKSRLLSVVEQSKGEEDTQFERGAANAITVLVKAGVSFKGMDLKGIRIAGADLSYGMFDSAQLEKADLSEVKLRKSWLREANLSGAQMAGVQFGEWPYLQEESPVRSCAYAPDGQTYAVGLGSGQVNVYKTSNWEKIYTLEGHTDAVWSVAYSPRGNQLASGGEDETVRLWDVMSGAPLQRLEGEARAYGVLSVVYSPRGDQLASGNADKTVRLWDVESGALLQKLEGHTDFVLSVAYSPRGDQLASGGRDRMVRLWDVESGVPQQKLEGHTAAVYSVAYSPRGDQLVSGSNDWTVRLWDVESGALLRKLEGHVSGVSSVAYSPRGDQLASGSDDKTVCLWDVESGALQQKLEGHTNAVDSVVYSPRGDQLSSGGWDKTVRLWDVGSGVPVQKLKGHTAGVFGVTYSPRRDQLASGSLDKTVRLWDVKSGTQLQKLEGHTDFVLRVVYSPQGDQLASGSADKTVRLWDVESGAPLQKLEGHTAMVYSVAYSPRGDQLASGSLDKTVRLWDAESGAPLQKLEGHTAGVNSVVYPPRGDHLASGSADKTVRLWDAKSGALLQKLEGHTSEVVSIAYSPRGDQLASGSWDKTVRLWDVESGAPLQKLEGHTASVYSVIYLPRGDQLVSGSIDGTVRLWKTQTGECHILIQDSGPVTILAWKEVLHGQGYLGIGSQDRSVRQWELKEEKGKYSAYFNWSTGHSFLTVRGALIEGIEGISEVNQKLLKQRGAVDSKELLVN</sequence>
<dbReference type="PRINTS" id="PR00320">
    <property type="entry name" value="GPROTEINBRPT"/>
</dbReference>
<evidence type="ECO:0000313" key="1">
    <source>
        <dbReference type="EMBL" id="BBE08546.1"/>
    </source>
</evidence>
<dbReference type="PANTHER" id="PTHR22847">
    <property type="entry name" value="WD40 REPEAT PROTEIN"/>
    <property type="match status" value="1"/>
</dbReference>
<dbReference type="InterPro" id="IPR027417">
    <property type="entry name" value="P-loop_NTPase"/>
</dbReference>